<evidence type="ECO:0000313" key="2">
    <source>
        <dbReference type="EMBL" id="PUZ46767.1"/>
    </source>
</evidence>
<sequence length="116" mass="12193">MIDSGDPCGWPQEALGHARKLRLRAADPAKTPTTSGSSSTQQGEQKNTEAKEKGTKSKRCTKQNNDSSPAAAAAGGLSADHLRLRGLANGEEGRRVAALVGLYEDVGWLGFCLLLS</sequence>
<evidence type="ECO:0000313" key="3">
    <source>
        <dbReference type="Proteomes" id="UP000244336"/>
    </source>
</evidence>
<reference evidence="2 3" key="1">
    <citation type="submission" date="2018-04" db="EMBL/GenBank/DDBJ databases">
        <title>WGS assembly of Panicum hallii var. hallii HAL2.</title>
        <authorList>
            <person name="Lovell J."/>
            <person name="Jenkins J."/>
            <person name="Lowry D."/>
            <person name="Mamidi S."/>
            <person name="Sreedasyam A."/>
            <person name="Weng X."/>
            <person name="Barry K."/>
            <person name="Bonette J."/>
            <person name="Campitelli B."/>
            <person name="Daum C."/>
            <person name="Gordon S."/>
            <person name="Gould B."/>
            <person name="Lipzen A."/>
            <person name="MacQueen A."/>
            <person name="Palacio-Mejia J."/>
            <person name="Plott C."/>
            <person name="Shakirov E."/>
            <person name="Shu S."/>
            <person name="Yoshinaga Y."/>
            <person name="Zane M."/>
            <person name="Rokhsar D."/>
            <person name="Grimwood J."/>
            <person name="Schmutz J."/>
            <person name="Juenger T."/>
        </authorList>
    </citation>
    <scope>NUCLEOTIDE SEQUENCE [LARGE SCALE GENOMIC DNA]</scope>
    <source>
        <strain evidence="3">cv. HAL2</strain>
    </source>
</reference>
<feature type="compositionally biased region" description="Basic and acidic residues" evidence="1">
    <location>
        <begin position="46"/>
        <end position="55"/>
    </location>
</feature>
<dbReference type="EMBL" id="CM009755">
    <property type="protein sequence ID" value="PUZ46767.1"/>
    <property type="molecule type" value="Genomic_DNA"/>
</dbReference>
<organism evidence="2 3">
    <name type="scientific">Panicum hallii var. hallii</name>
    <dbReference type="NCBI Taxonomy" id="1504633"/>
    <lineage>
        <taxon>Eukaryota</taxon>
        <taxon>Viridiplantae</taxon>
        <taxon>Streptophyta</taxon>
        <taxon>Embryophyta</taxon>
        <taxon>Tracheophyta</taxon>
        <taxon>Spermatophyta</taxon>
        <taxon>Magnoliopsida</taxon>
        <taxon>Liliopsida</taxon>
        <taxon>Poales</taxon>
        <taxon>Poaceae</taxon>
        <taxon>PACMAD clade</taxon>
        <taxon>Panicoideae</taxon>
        <taxon>Panicodae</taxon>
        <taxon>Paniceae</taxon>
        <taxon>Panicinae</taxon>
        <taxon>Panicum</taxon>
        <taxon>Panicum sect. Panicum</taxon>
    </lineage>
</organism>
<dbReference type="Gramene" id="PUZ46767">
    <property type="protein sequence ID" value="PUZ46767"/>
    <property type="gene ID" value="GQ55_7G109100"/>
</dbReference>
<dbReference type="Proteomes" id="UP000244336">
    <property type="component" value="Chromosome 7"/>
</dbReference>
<dbReference type="AlphaFoldDB" id="A0A2T7CTU0"/>
<feature type="compositionally biased region" description="Low complexity" evidence="1">
    <location>
        <begin position="31"/>
        <end position="43"/>
    </location>
</feature>
<evidence type="ECO:0000256" key="1">
    <source>
        <dbReference type="SAM" id="MobiDB-lite"/>
    </source>
</evidence>
<keyword evidence="3" id="KW-1185">Reference proteome</keyword>
<protein>
    <submittedName>
        <fullName evidence="2">Uncharacterized protein</fullName>
    </submittedName>
</protein>
<gene>
    <name evidence="2" type="ORF">GQ55_7G109100</name>
</gene>
<proteinExistence type="predicted"/>
<name>A0A2T7CTU0_9POAL</name>
<accession>A0A2T7CTU0</accession>
<feature type="region of interest" description="Disordered" evidence="1">
    <location>
        <begin position="1"/>
        <end position="79"/>
    </location>
</feature>